<dbReference type="Proteomes" id="UP000076532">
    <property type="component" value="Unassembled WGS sequence"/>
</dbReference>
<dbReference type="OrthoDB" id="2507562at2759"/>
<protein>
    <submittedName>
        <fullName evidence="1">Uncharacterized protein</fullName>
    </submittedName>
</protein>
<organism evidence="1 2">
    <name type="scientific">Athelia psychrophila</name>
    <dbReference type="NCBI Taxonomy" id="1759441"/>
    <lineage>
        <taxon>Eukaryota</taxon>
        <taxon>Fungi</taxon>
        <taxon>Dikarya</taxon>
        <taxon>Basidiomycota</taxon>
        <taxon>Agaricomycotina</taxon>
        <taxon>Agaricomycetes</taxon>
        <taxon>Agaricomycetidae</taxon>
        <taxon>Atheliales</taxon>
        <taxon>Atheliaceae</taxon>
        <taxon>Athelia</taxon>
    </lineage>
</organism>
<gene>
    <name evidence="1" type="ORF">FIBSPDRAFT_716714</name>
</gene>
<reference evidence="1 2" key="1">
    <citation type="journal article" date="2016" name="Mol. Biol. Evol.">
        <title>Comparative Genomics of Early-Diverging Mushroom-Forming Fungi Provides Insights into the Origins of Lignocellulose Decay Capabilities.</title>
        <authorList>
            <person name="Nagy L.G."/>
            <person name="Riley R."/>
            <person name="Tritt A."/>
            <person name="Adam C."/>
            <person name="Daum C."/>
            <person name="Floudas D."/>
            <person name="Sun H."/>
            <person name="Yadav J.S."/>
            <person name="Pangilinan J."/>
            <person name="Larsson K.H."/>
            <person name="Matsuura K."/>
            <person name="Barry K."/>
            <person name="Labutti K."/>
            <person name="Kuo R."/>
            <person name="Ohm R.A."/>
            <person name="Bhattacharya S.S."/>
            <person name="Shirouzu T."/>
            <person name="Yoshinaga Y."/>
            <person name="Martin F.M."/>
            <person name="Grigoriev I.V."/>
            <person name="Hibbett D.S."/>
        </authorList>
    </citation>
    <scope>NUCLEOTIDE SEQUENCE [LARGE SCALE GENOMIC DNA]</scope>
    <source>
        <strain evidence="1 2">CBS 109695</strain>
    </source>
</reference>
<sequence>ATYKQRVEILDWHHEHGKNQTKTARHFDEKYPNLKIKQPLVSSWVKNEKEIR</sequence>
<keyword evidence="2" id="KW-1185">Reference proteome</keyword>
<evidence type="ECO:0000313" key="2">
    <source>
        <dbReference type="Proteomes" id="UP000076532"/>
    </source>
</evidence>
<evidence type="ECO:0000313" key="1">
    <source>
        <dbReference type="EMBL" id="KZP05822.1"/>
    </source>
</evidence>
<name>A0A167W8S2_9AGAM</name>
<feature type="non-terminal residue" evidence="1">
    <location>
        <position position="52"/>
    </location>
</feature>
<accession>A0A167W8S2</accession>
<feature type="non-terminal residue" evidence="1">
    <location>
        <position position="1"/>
    </location>
</feature>
<dbReference type="EMBL" id="KV417817">
    <property type="protein sequence ID" value="KZP05822.1"/>
    <property type="molecule type" value="Genomic_DNA"/>
</dbReference>
<dbReference type="AlphaFoldDB" id="A0A167W8S2"/>
<dbReference type="STRING" id="436010.A0A167W8S2"/>
<proteinExistence type="predicted"/>